<protein>
    <recommendedName>
        <fullName evidence="4">Carboxypeptidase regulatory-like domain-containing protein</fullName>
    </recommendedName>
</protein>
<evidence type="ECO:0000313" key="3">
    <source>
        <dbReference type="Proteomes" id="UP000000663"/>
    </source>
</evidence>
<feature type="region of interest" description="Disordered" evidence="1">
    <location>
        <begin position="228"/>
        <end position="269"/>
    </location>
</feature>
<keyword evidence="3" id="KW-1185">Reference proteome</keyword>
<dbReference type="GeneID" id="5145356"/>
<dbReference type="STRING" id="351160.RCIX1665"/>
<dbReference type="RefSeq" id="WP_012035669.1">
    <property type="nucleotide sequence ID" value="NC_009464.1"/>
</dbReference>
<gene>
    <name evidence="2" type="ORF">RCIX1665</name>
</gene>
<dbReference type="Gene3D" id="2.60.40.1120">
    <property type="entry name" value="Carboxypeptidase-like, regulatory domain"/>
    <property type="match status" value="1"/>
</dbReference>
<proteinExistence type="predicted"/>
<dbReference type="Proteomes" id="UP000000663">
    <property type="component" value="Chromosome"/>
</dbReference>
<evidence type="ECO:0000256" key="1">
    <source>
        <dbReference type="SAM" id="MobiDB-lite"/>
    </source>
</evidence>
<feature type="compositionally biased region" description="Gly residues" evidence="1">
    <location>
        <begin position="252"/>
        <end position="263"/>
    </location>
</feature>
<dbReference type="KEGG" id="rci:RCIX1665"/>
<reference evidence="2 3" key="1">
    <citation type="journal article" date="2006" name="Science">
        <title>Genome of rice cluster I archaea -- the key methane producers in the rice rhizosphere.</title>
        <authorList>
            <person name="Erkel C."/>
            <person name="Kube M."/>
            <person name="Reinhardt R."/>
            <person name="Liesack W."/>
        </authorList>
    </citation>
    <scope>NUCLEOTIDE SEQUENCE [LARGE SCALE GENOMIC DNA]</scope>
    <source>
        <strain evidence="3">DSM 22066 / NBRC 105507 / MRE50</strain>
    </source>
</reference>
<feature type="region of interest" description="Disordered" evidence="1">
    <location>
        <begin position="129"/>
        <end position="173"/>
    </location>
</feature>
<dbReference type="eggNOG" id="arCOG03260">
    <property type="taxonomic scope" value="Archaea"/>
</dbReference>
<evidence type="ECO:0000313" key="2">
    <source>
        <dbReference type="EMBL" id="CAJ36894.1"/>
    </source>
</evidence>
<accession>Q0W3Z9</accession>
<dbReference type="InterPro" id="IPR008969">
    <property type="entry name" value="CarboxyPept-like_regulatory"/>
</dbReference>
<dbReference type="SUPFAM" id="SSF49464">
    <property type="entry name" value="Carboxypeptidase regulatory domain-like"/>
    <property type="match status" value="1"/>
</dbReference>
<dbReference type="Pfam" id="PF13620">
    <property type="entry name" value="CarboxypepD_reg"/>
    <property type="match status" value="1"/>
</dbReference>
<organism evidence="2 3">
    <name type="scientific">Methanocella arvoryzae (strain DSM 22066 / NBRC 105507 / MRE50)</name>
    <dbReference type="NCBI Taxonomy" id="351160"/>
    <lineage>
        <taxon>Archaea</taxon>
        <taxon>Methanobacteriati</taxon>
        <taxon>Methanobacteriota</taxon>
        <taxon>Stenosarchaea group</taxon>
        <taxon>Methanomicrobia</taxon>
        <taxon>Methanocellales</taxon>
        <taxon>Methanocellaceae</taxon>
        <taxon>Methanocella</taxon>
    </lineage>
</organism>
<dbReference type="PATRIC" id="fig|351160.9.peg.1385"/>
<name>Q0W3Z9_METAR</name>
<dbReference type="AlphaFoldDB" id="Q0W3Z9"/>
<sequence length="297" mass="31412">MKIELDGIPLATTVYGGTGGQQEVRNIRRITTTDRRNVMAYEVPGMEGSTFQNLGRSAVLISFEGLITGKGAKGVLENIRARYKGGTPVSFNSDITGAADVTKVIIQELVITETTELIDHFEYSIVLREFKEPPPEPTTPPSQDEEAEEWAQAEAKKAADTKSQVKGSVKDGDGKPVAGKEVIIAGMFGEYSVTTDENGDYYVEELPPGQYEVSVNDPAYEGMTRTIEVSGEETTGPAGEAGLSEEARRAGTAGGAGDAGAGGKAARSDTAVLEEVVDEEDVTIQATGGIRSLKAGE</sequence>
<dbReference type="EMBL" id="AM114193">
    <property type="protein sequence ID" value="CAJ36894.1"/>
    <property type="molecule type" value="Genomic_DNA"/>
</dbReference>
<evidence type="ECO:0008006" key="4">
    <source>
        <dbReference type="Google" id="ProtNLM"/>
    </source>
</evidence>
<feature type="compositionally biased region" description="Low complexity" evidence="1">
    <location>
        <begin position="232"/>
        <end position="242"/>
    </location>
</feature>